<evidence type="ECO:0000256" key="3">
    <source>
        <dbReference type="ARBA" id="ARBA00022568"/>
    </source>
</evidence>
<evidence type="ECO:0000256" key="1">
    <source>
        <dbReference type="ARBA" id="ARBA00004141"/>
    </source>
</evidence>
<feature type="transmembrane region" description="Helical" evidence="15">
    <location>
        <begin position="85"/>
        <end position="102"/>
    </location>
</feature>
<evidence type="ECO:0000256" key="15">
    <source>
        <dbReference type="SAM" id="Phobius"/>
    </source>
</evidence>
<feature type="domain" description="Ion transport" evidence="16">
    <location>
        <begin position="818"/>
        <end position="934"/>
    </location>
</feature>
<feature type="transmembrane region" description="Helical" evidence="15">
    <location>
        <begin position="891"/>
        <end position="911"/>
    </location>
</feature>
<evidence type="ECO:0000256" key="4">
    <source>
        <dbReference type="ARBA" id="ARBA00022673"/>
    </source>
</evidence>
<organism evidence="17 18">
    <name type="scientific">Cymbomonas tetramitiformis</name>
    <dbReference type="NCBI Taxonomy" id="36881"/>
    <lineage>
        <taxon>Eukaryota</taxon>
        <taxon>Viridiplantae</taxon>
        <taxon>Chlorophyta</taxon>
        <taxon>Pyramimonadophyceae</taxon>
        <taxon>Pyramimonadales</taxon>
        <taxon>Pyramimonadaceae</taxon>
        <taxon>Cymbomonas</taxon>
    </lineage>
</organism>
<keyword evidence="7" id="KW-0106">Calcium</keyword>
<evidence type="ECO:0000256" key="5">
    <source>
        <dbReference type="ARBA" id="ARBA00022692"/>
    </source>
</evidence>
<evidence type="ECO:0000256" key="11">
    <source>
        <dbReference type="ARBA" id="ARBA00023136"/>
    </source>
</evidence>
<keyword evidence="18" id="KW-1185">Reference proteome</keyword>
<dbReference type="InterPro" id="IPR050599">
    <property type="entry name" value="VDCC_alpha-1_subunit"/>
</dbReference>
<keyword evidence="2" id="KW-0813">Transport</keyword>
<name>A0AAE0G4H9_9CHLO</name>
<feature type="transmembrane region" description="Helical" evidence="15">
    <location>
        <begin position="325"/>
        <end position="347"/>
    </location>
</feature>
<reference evidence="17 18" key="1">
    <citation type="journal article" date="2015" name="Genome Biol. Evol.">
        <title>Comparative Genomics of a Bacterivorous Green Alga Reveals Evolutionary Causalities and Consequences of Phago-Mixotrophic Mode of Nutrition.</title>
        <authorList>
            <person name="Burns J.A."/>
            <person name="Paasch A."/>
            <person name="Narechania A."/>
            <person name="Kim E."/>
        </authorList>
    </citation>
    <scope>NUCLEOTIDE SEQUENCE [LARGE SCALE GENOMIC DNA]</scope>
    <source>
        <strain evidence="17 18">PLY_AMNH</strain>
    </source>
</reference>
<dbReference type="GO" id="GO:0005891">
    <property type="term" value="C:voltage-gated calcium channel complex"/>
    <property type="evidence" value="ECO:0007669"/>
    <property type="project" value="TreeGrafter"/>
</dbReference>
<feature type="transmembrane region" description="Helical" evidence="15">
    <location>
        <begin position="487"/>
        <end position="508"/>
    </location>
</feature>
<evidence type="ECO:0000256" key="12">
    <source>
        <dbReference type="ARBA" id="ARBA00023180"/>
    </source>
</evidence>
<feature type="transmembrane region" description="Helical" evidence="15">
    <location>
        <begin position="133"/>
        <end position="157"/>
    </location>
</feature>
<feature type="transmembrane region" description="Helical" evidence="15">
    <location>
        <begin position="207"/>
        <end position="230"/>
    </location>
</feature>
<evidence type="ECO:0000313" key="18">
    <source>
        <dbReference type="Proteomes" id="UP001190700"/>
    </source>
</evidence>
<keyword evidence="12" id="KW-0325">Glycoprotein</keyword>
<feature type="transmembrane region" description="Helical" evidence="15">
    <location>
        <begin position="108"/>
        <end position="126"/>
    </location>
</feature>
<dbReference type="PANTHER" id="PTHR45628:SF7">
    <property type="entry name" value="VOLTAGE-DEPENDENT CALCIUM CHANNEL TYPE A SUBUNIT ALPHA-1"/>
    <property type="match status" value="1"/>
</dbReference>
<dbReference type="GO" id="GO:0098703">
    <property type="term" value="P:calcium ion import across plasma membrane"/>
    <property type="evidence" value="ECO:0007669"/>
    <property type="project" value="TreeGrafter"/>
</dbReference>
<evidence type="ECO:0000256" key="2">
    <source>
        <dbReference type="ARBA" id="ARBA00022448"/>
    </source>
</evidence>
<dbReference type="GO" id="GO:0008331">
    <property type="term" value="F:high voltage-gated calcium channel activity"/>
    <property type="evidence" value="ECO:0007669"/>
    <property type="project" value="TreeGrafter"/>
</dbReference>
<evidence type="ECO:0000313" key="17">
    <source>
        <dbReference type="EMBL" id="KAK3271420.1"/>
    </source>
</evidence>
<evidence type="ECO:0000256" key="10">
    <source>
        <dbReference type="ARBA" id="ARBA00023065"/>
    </source>
</evidence>
<dbReference type="PANTHER" id="PTHR45628">
    <property type="entry name" value="VOLTAGE-DEPENDENT CALCIUM CHANNEL TYPE A SUBUNIT ALPHA-1"/>
    <property type="match status" value="1"/>
</dbReference>
<keyword evidence="13" id="KW-0407">Ion channel</keyword>
<gene>
    <name evidence="17" type="ORF">CYMTET_20228</name>
</gene>
<feature type="transmembrane region" description="Helical" evidence="15">
    <location>
        <begin position="555"/>
        <end position="580"/>
    </location>
</feature>
<dbReference type="Gene3D" id="1.10.287.70">
    <property type="match status" value="2"/>
</dbReference>
<evidence type="ECO:0000256" key="8">
    <source>
        <dbReference type="ARBA" id="ARBA00022882"/>
    </source>
</evidence>
<dbReference type="SUPFAM" id="SSF81324">
    <property type="entry name" value="Voltage-gated potassium channels"/>
    <property type="match status" value="3"/>
</dbReference>
<feature type="transmembrane region" description="Helical" evidence="15">
    <location>
        <begin position="612"/>
        <end position="636"/>
    </location>
</feature>
<dbReference type="Gene3D" id="1.20.120.350">
    <property type="entry name" value="Voltage-gated potassium channels. Chain C"/>
    <property type="match status" value="3"/>
</dbReference>
<proteinExistence type="predicted"/>
<feature type="domain" description="Ion transport" evidence="16">
    <location>
        <begin position="79"/>
        <end position="351"/>
    </location>
</feature>
<comment type="caution">
    <text evidence="17">The sequence shown here is derived from an EMBL/GenBank/DDBJ whole genome shotgun (WGS) entry which is preliminary data.</text>
</comment>
<evidence type="ECO:0000256" key="6">
    <source>
        <dbReference type="ARBA" id="ARBA00022737"/>
    </source>
</evidence>
<evidence type="ECO:0000256" key="14">
    <source>
        <dbReference type="SAM" id="MobiDB-lite"/>
    </source>
</evidence>
<comment type="subcellular location">
    <subcellularLocation>
        <location evidence="1">Membrane</location>
        <topology evidence="1">Multi-pass membrane protein</topology>
    </subcellularLocation>
</comment>
<dbReference type="Pfam" id="PF00520">
    <property type="entry name" value="Ion_trans"/>
    <property type="match status" value="3"/>
</dbReference>
<keyword evidence="10" id="KW-0406">Ion transport</keyword>
<keyword evidence="8" id="KW-0851">Voltage-gated channel</keyword>
<dbReference type="Proteomes" id="UP001190700">
    <property type="component" value="Unassembled WGS sequence"/>
</dbReference>
<dbReference type="FunFam" id="1.20.120.350:FF:000009">
    <property type="entry name" value="Voltage-dependent T-type calcium channel subunit alpha"/>
    <property type="match status" value="1"/>
</dbReference>
<dbReference type="EMBL" id="LGRX02009761">
    <property type="protein sequence ID" value="KAK3271420.1"/>
    <property type="molecule type" value="Genomic_DNA"/>
</dbReference>
<evidence type="ECO:0000256" key="13">
    <source>
        <dbReference type="ARBA" id="ARBA00023303"/>
    </source>
</evidence>
<evidence type="ECO:0000259" key="16">
    <source>
        <dbReference type="Pfam" id="PF00520"/>
    </source>
</evidence>
<sequence length="956" mass="108046">MTEEKDSAATLVGLDSKTRGRLVSTDKNGTTEVGRRLAFKRDLPGKVSVACLTEDRSQSYFIFGPEDPIRKVCVILSENRYFEKLIFLAVTFTAITVFASSLGVENDAFNIIEIMCFLVFVVELLLKTIAYGFFGYLNAPMPFLDLLCTLSMFLTLFPTIEEATGLSSLKVLRVLRSLQPLRALKTSQSLQVVVATLYKSLQKMDGMLAICVFMFLVFGIVGVQLFKGLLHYRCIPSGMSYDDFSFEDQYKLRICKVPTFNSLTAAYACEEEEVCTFVDRNPAGGTVSFDNLALAIYTVFQSMTLEGWVDILYVMQDAMGYLTTVYCVSLVMVGSYVVVNLALAVIYDSYIICKEEDRLRRLAEKELEDYFAELLIQGVIDPDADVFNINVQDKKRMDIMELISSNWKGLAPSMNNFVYGRRTSAIVIKDEKETSILVKVWSVGKQLIPIVVHSVEKRLSSLMRISFRSKTTDRISEKCGILLENDWFQRLILGLVFINFIFLCADHYNAPPELNATLSYLSYINLAVFGGEAILMIFYKGLWSYLTVWHTLTDFLVVILAILEVALEDQLGGAVAFRILRLTRILRGYRIYNHYEWQAMTHLLRAMQAMPAMLGSFGILTALYIFLVASVGVTLYGGKLDGSDNPRISYDDFFWSVVMSMQIMTGEDWPTVFVYVKSKTGWLPAMFILLTFVLGNLVFYNILVAILIDAFTHERDRDETEEAAAWVEAVEHSSGSEDEMEPDDDDEVPAKAPSIELKDAETALEADATEKENADSTKQFRRSIEVVSDSYALHGKSFKIFEVNHPFRKWLQRLVNTQTFDNCVMGLIAISSILLALNHPDLDESSQLAQVLYYSNFIFTAIFTLEMLVKMVVMQAFVGQNCYLSNTWNRLDFFVVIASIMSICLPKINFLNTCRAVRPLRFLVRVKGLQVLPHAHRDPLQGSQMLHARGHAGLHA</sequence>
<dbReference type="InterPro" id="IPR005821">
    <property type="entry name" value="Ion_trans_dom"/>
</dbReference>
<keyword evidence="6" id="KW-0677">Repeat</keyword>
<protein>
    <recommendedName>
        <fullName evidence="16">Ion transport domain-containing protein</fullName>
    </recommendedName>
</protein>
<keyword evidence="9 15" id="KW-1133">Transmembrane helix</keyword>
<keyword evidence="11 15" id="KW-0472">Membrane</keyword>
<feature type="region of interest" description="Disordered" evidence="14">
    <location>
        <begin position="731"/>
        <end position="750"/>
    </location>
</feature>
<keyword evidence="3" id="KW-0109">Calcium transport</keyword>
<dbReference type="AlphaFoldDB" id="A0AAE0G4H9"/>
<feature type="transmembrane region" description="Helical" evidence="15">
    <location>
        <begin position="520"/>
        <end position="543"/>
    </location>
</feature>
<feature type="compositionally biased region" description="Acidic residues" evidence="14">
    <location>
        <begin position="736"/>
        <end position="747"/>
    </location>
</feature>
<keyword evidence="5 15" id="KW-0812">Transmembrane</keyword>
<keyword evidence="4" id="KW-0107">Calcium channel</keyword>
<feature type="transmembrane region" description="Helical" evidence="15">
    <location>
        <begin position="857"/>
        <end position="879"/>
    </location>
</feature>
<feature type="transmembrane region" description="Helical" evidence="15">
    <location>
        <begin position="682"/>
        <end position="708"/>
    </location>
</feature>
<evidence type="ECO:0000256" key="9">
    <source>
        <dbReference type="ARBA" id="ARBA00022989"/>
    </source>
</evidence>
<dbReference type="InterPro" id="IPR027359">
    <property type="entry name" value="Volt_channel_dom_sf"/>
</dbReference>
<feature type="domain" description="Ion transport" evidence="16">
    <location>
        <begin position="486"/>
        <end position="717"/>
    </location>
</feature>
<evidence type="ECO:0000256" key="7">
    <source>
        <dbReference type="ARBA" id="ARBA00022837"/>
    </source>
</evidence>
<accession>A0AAE0G4H9</accession>